<organism evidence="1 2">
    <name type="scientific">Vibrio ishigakensis</name>
    <dbReference type="NCBI Taxonomy" id="1481914"/>
    <lineage>
        <taxon>Bacteria</taxon>
        <taxon>Pseudomonadati</taxon>
        <taxon>Pseudomonadota</taxon>
        <taxon>Gammaproteobacteria</taxon>
        <taxon>Vibrionales</taxon>
        <taxon>Vibrionaceae</taxon>
        <taxon>Vibrio</taxon>
    </lineage>
</organism>
<dbReference type="Proteomes" id="UP000031666">
    <property type="component" value="Unassembled WGS sequence"/>
</dbReference>
<reference evidence="1 2" key="2">
    <citation type="submission" date="2015-01" db="EMBL/GenBank/DDBJ databases">
        <authorList>
            <consortium name="NBRP consortium"/>
            <person name="Sawabe T."/>
            <person name="Meirelles P."/>
            <person name="Feng G."/>
            <person name="Sayaka M."/>
            <person name="Hattori M."/>
            <person name="Ohkuma M."/>
        </authorList>
    </citation>
    <scope>NUCLEOTIDE SEQUENCE [LARGE SCALE GENOMIC DNA]</scope>
    <source>
        <strain evidence="2">JCM 19241</strain>
    </source>
</reference>
<dbReference type="PANTHER" id="PTHR18964:SF170">
    <property type="entry name" value="SUGAR KINASE"/>
    <property type="match status" value="1"/>
</dbReference>
<accession>A0A0B8Q9Z6</accession>
<dbReference type="STRING" id="1481914.JCM19241_3313"/>
<evidence type="ECO:0000313" key="1">
    <source>
        <dbReference type="EMBL" id="GAM75401.1"/>
    </source>
</evidence>
<evidence type="ECO:0000313" key="2">
    <source>
        <dbReference type="Proteomes" id="UP000031666"/>
    </source>
</evidence>
<dbReference type="AlphaFoldDB" id="A0A0B8Q9Z6"/>
<dbReference type="EC" id="2.7.1.60" evidence="1"/>
<dbReference type="InterPro" id="IPR043129">
    <property type="entry name" value="ATPase_NBD"/>
</dbReference>
<comment type="caution">
    <text evidence="1">The sequence shown here is derived from an EMBL/GenBank/DDBJ whole genome shotgun (WGS) entry which is preliminary data.</text>
</comment>
<dbReference type="Pfam" id="PF00480">
    <property type="entry name" value="ROK"/>
    <property type="match status" value="1"/>
</dbReference>
<protein>
    <submittedName>
        <fullName evidence="1">N-acetylmannosamine kinase</fullName>
        <ecNumber evidence="1">2.7.1.60</ecNumber>
    </submittedName>
</protein>
<dbReference type="SUPFAM" id="SSF53067">
    <property type="entry name" value="Actin-like ATPase domain"/>
    <property type="match status" value="1"/>
</dbReference>
<gene>
    <name evidence="1" type="ORF">JCM19241_3313</name>
</gene>
<dbReference type="PANTHER" id="PTHR18964">
    <property type="entry name" value="ROK (REPRESSOR, ORF, KINASE) FAMILY"/>
    <property type="match status" value="1"/>
</dbReference>
<dbReference type="EMBL" id="BBSC01000004">
    <property type="protein sequence ID" value="GAM75401.1"/>
    <property type="molecule type" value="Genomic_DNA"/>
</dbReference>
<sequence length="178" mass="18819">MYLGVDIGGSSIKLAVMDSSGAIISKESVPSPKSDLDEFFASISSYVCQQREAYSLQGIAVSTCGAVNSEEGVIYGSSALPYLHGPNIKQMFIDRFGLPCELENDAHCAALGELWQGGAKKSNDCCLVVIGSGIGGSVVLDRRITHGHQLHRGEFGYMIASYGNGKSKTFSDVASTRG</sequence>
<proteinExistence type="predicted"/>
<keyword evidence="1" id="KW-0808">Transferase</keyword>
<reference evidence="1 2" key="1">
    <citation type="submission" date="2015-01" db="EMBL/GenBank/DDBJ databases">
        <title>Vibrio sp. C94 JCM 19241 whole genome shotgun sequence.</title>
        <authorList>
            <person name="Sawabe T."/>
            <person name="Meirelles P."/>
            <person name="Feng G."/>
            <person name="Sayaka M."/>
            <person name="Hattori M."/>
            <person name="Ohkuma M."/>
        </authorList>
    </citation>
    <scope>NUCLEOTIDE SEQUENCE [LARGE SCALE GENOMIC DNA]</scope>
    <source>
        <strain evidence="2">JCM 19241</strain>
    </source>
</reference>
<dbReference type="GO" id="GO:0009384">
    <property type="term" value="F:N-acylmannosamine kinase activity"/>
    <property type="evidence" value="ECO:0007669"/>
    <property type="project" value="UniProtKB-EC"/>
</dbReference>
<keyword evidence="1" id="KW-0418">Kinase</keyword>
<dbReference type="Gene3D" id="3.30.420.40">
    <property type="match status" value="2"/>
</dbReference>
<name>A0A0B8Q9Z6_9VIBR</name>
<dbReference type="InterPro" id="IPR000600">
    <property type="entry name" value="ROK"/>
</dbReference>